<dbReference type="RefSeq" id="WP_103685103.1">
    <property type="nucleotide sequence ID" value="NZ_PQGG01000031.1"/>
</dbReference>
<sequence>MKVFNTLALISVCAALPAYAAGSAANASNSGAAPAQQSSAAQTEASANANANVQSGAIYNRHGQPVTAMQVGKARAAEAAVKKAGVAPDSTEAAMIRIGAGQSPETAYEPFDGIYDAQGNRISSKQAAEELAIEEVIRRSGAEPGSEREAIIRAAAGGEDETAEGDEVDGETMEEVAKEIAVQQAILRTGVQPGSANESLIRMGADVMMERYKNWK</sequence>
<evidence type="ECO:0000313" key="2">
    <source>
        <dbReference type="EMBL" id="POP52120.1"/>
    </source>
</evidence>
<name>A0A2S4HDS8_9GAMM</name>
<gene>
    <name evidence="2" type="ORF">C0068_14030</name>
</gene>
<organism evidence="2 3">
    <name type="scientific">Zhongshania marina</name>
    <dbReference type="NCBI Taxonomy" id="2304603"/>
    <lineage>
        <taxon>Bacteria</taxon>
        <taxon>Pseudomonadati</taxon>
        <taxon>Pseudomonadota</taxon>
        <taxon>Gammaproteobacteria</taxon>
        <taxon>Cellvibrionales</taxon>
        <taxon>Spongiibacteraceae</taxon>
        <taxon>Zhongshania</taxon>
    </lineage>
</organism>
<reference evidence="2" key="1">
    <citation type="submission" date="2018-01" db="EMBL/GenBank/DDBJ databases">
        <authorList>
            <person name="Yu X.-D."/>
        </authorList>
    </citation>
    <scope>NUCLEOTIDE SEQUENCE</scope>
    <source>
        <strain evidence="2">ZX-21</strain>
    </source>
</reference>
<dbReference type="AlphaFoldDB" id="A0A2S4HDS8"/>
<evidence type="ECO:0000313" key="3">
    <source>
        <dbReference type="Proteomes" id="UP000237222"/>
    </source>
</evidence>
<feature type="signal peptide" evidence="1">
    <location>
        <begin position="1"/>
        <end position="20"/>
    </location>
</feature>
<protein>
    <recommendedName>
        <fullName evidence="4">DUF4148 domain-containing protein</fullName>
    </recommendedName>
</protein>
<evidence type="ECO:0000256" key="1">
    <source>
        <dbReference type="SAM" id="SignalP"/>
    </source>
</evidence>
<proteinExistence type="predicted"/>
<dbReference type="Proteomes" id="UP000237222">
    <property type="component" value="Unassembled WGS sequence"/>
</dbReference>
<accession>A0A2S4HDS8</accession>
<evidence type="ECO:0008006" key="4">
    <source>
        <dbReference type="Google" id="ProtNLM"/>
    </source>
</evidence>
<dbReference type="EMBL" id="PQGG01000031">
    <property type="protein sequence ID" value="POP52120.1"/>
    <property type="molecule type" value="Genomic_DNA"/>
</dbReference>
<keyword evidence="1" id="KW-0732">Signal</keyword>
<dbReference type="OrthoDB" id="5739462at2"/>
<comment type="caution">
    <text evidence="2">The sequence shown here is derived from an EMBL/GenBank/DDBJ whole genome shotgun (WGS) entry which is preliminary data.</text>
</comment>
<feature type="chain" id="PRO_5015540903" description="DUF4148 domain-containing protein" evidence="1">
    <location>
        <begin position="21"/>
        <end position="216"/>
    </location>
</feature>